<dbReference type="VEuPathDB" id="FungiDB:RhiirFUN_002612"/>
<dbReference type="Proteomes" id="UP000232722">
    <property type="component" value="Unassembled WGS sequence"/>
</dbReference>
<evidence type="ECO:0000313" key="2">
    <source>
        <dbReference type="Proteomes" id="UP000232722"/>
    </source>
</evidence>
<sequence>MPRQLPADCLNEIFEYLEEDKKTLQSCLLVNHLYCEIAVRILWRNVWNFQYKARASSSIIGTLISCLPKESKELLYKNGILIIDQTQRSPFFNYPSFCKVLSIHKIDHMIQHNLETQQLINLGSLNYIKYLFSQEILKMFMKQISSLKSLDYYSDESKNIQNFMIIYFPGAENCLTYLTELNCSSDIYAEFFYQISQICHNIKSITIDFEDIISDGLTELISLQKHLKNLKLLSNNYGGTENFTSSLTKSSLTLTKLVIMQYYIPLSFISIFKNLQELVLSFDYRDSFYDFNMLQYITFSHLRVLKFLFAIPRVETLIKFLEINGKNLTEFHVGDHDNSLNLAVAKFCPSLKNLITLFEENELETLKIILNNCQYLESIRVWCGEGYLNDKEFLNVLVNYSPKYFNKLGIFYYIFNKTSIILSKDLEEFFINWKNRISQNSLSLTIYKNFDGFGLESNVENMEIIKKYMKLEEHISSRQKKPVTNSKKAFSALEIIAECLGYPDSLLKDVNSLNKFIEQEIEKLGYETFYYKSH</sequence>
<evidence type="ECO:0000313" key="1">
    <source>
        <dbReference type="EMBL" id="PKC06502.1"/>
    </source>
</evidence>
<protein>
    <recommendedName>
        <fullName evidence="3">F-box domain-containing protein</fullName>
    </recommendedName>
</protein>
<dbReference type="Gene3D" id="3.80.10.10">
    <property type="entry name" value="Ribonuclease Inhibitor"/>
    <property type="match status" value="1"/>
</dbReference>
<dbReference type="InterPro" id="IPR032675">
    <property type="entry name" value="LRR_dom_sf"/>
</dbReference>
<organism evidence="1 2">
    <name type="scientific">Rhizophagus irregularis</name>
    <dbReference type="NCBI Taxonomy" id="588596"/>
    <lineage>
        <taxon>Eukaryota</taxon>
        <taxon>Fungi</taxon>
        <taxon>Fungi incertae sedis</taxon>
        <taxon>Mucoromycota</taxon>
        <taxon>Glomeromycotina</taxon>
        <taxon>Glomeromycetes</taxon>
        <taxon>Glomerales</taxon>
        <taxon>Glomeraceae</taxon>
        <taxon>Rhizophagus</taxon>
    </lineage>
</organism>
<accession>A0A2N0PI53</accession>
<gene>
    <name evidence="1" type="ORF">RhiirA5_501334</name>
</gene>
<dbReference type="SUPFAM" id="SSF52047">
    <property type="entry name" value="RNI-like"/>
    <property type="match status" value="1"/>
</dbReference>
<reference evidence="1 2" key="2">
    <citation type="submission" date="2017-09" db="EMBL/GenBank/DDBJ databases">
        <title>Extensive intraspecific genome diversity in a model arbuscular mycorrhizal fungus.</title>
        <authorList>
            <person name="Chen E.C."/>
            <person name="Morin E."/>
            <person name="Beaudet D."/>
            <person name="Noel J."/>
            <person name="Ndikumana S."/>
            <person name="Charron P."/>
            <person name="St-Onge C."/>
            <person name="Giorgi J."/>
            <person name="Grigoriev I.V."/>
            <person name="Roux C."/>
            <person name="Martin F.M."/>
            <person name="Corradi N."/>
        </authorList>
    </citation>
    <scope>NUCLEOTIDE SEQUENCE [LARGE SCALE GENOMIC DNA]</scope>
    <source>
        <strain evidence="1 2">A5</strain>
    </source>
</reference>
<name>A0A2N0PI53_9GLOM</name>
<dbReference type="AlphaFoldDB" id="A0A2N0PI53"/>
<dbReference type="VEuPathDB" id="FungiDB:RhiirA1_535044"/>
<reference evidence="1 2" key="1">
    <citation type="submission" date="2016-04" db="EMBL/GenBank/DDBJ databases">
        <title>Genome analyses suggest a sexual origin of heterokaryosis in a supposedly ancient asexual fungus.</title>
        <authorList>
            <person name="Ropars J."/>
            <person name="Sedzielewska K."/>
            <person name="Noel J."/>
            <person name="Charron P."/>
            <person name="Farinelli L."/>
            <person name="Marton T."/>
            <person name="Kruger M."/>
            <person name="Pelin A."/>
            <person name="Brachmann A."/>
            <person name="Corradi N."/>
        </authorList>
    </citation>
    <scope>NUCLEOTIDE SEQUENCE [LARGE SCALE GENOMIC DNA]</scope>
    <source>
        <strain evidence="1 2">A5</strain>
    </source>
</reference>
<proteinExistence type="predicted"/>
<dbReference type="VEuPathDB" id="FungiDB:FUN_025635"/>
<dbReference type="EMBL" id="LLXJ01000750">
    <property type="protein sequence ID" value="PKC06502.1"/>
    <property type="molecule type" value="Genomic_DNA"/>
</dbReference>
<evidence type="ECO:0008006" key="3">
    <source>
        <dbReference type="Google" id="ProtNLM"/>
    </source>
</evidence>
<comment type="caution">
    <text evidence="1">The sequence shown here is derived from an EMBL/GenBank/DDBJ whole genome shotgun (WGS) entry which is preliminary data.</text>
</comment>